<name>A0A6P0C5G3_9RHOB</name>
<dbReference type="Proteomes" id="UP000468591">
    <property type="component" value="Unassembled WGS sequence"/>
</dbReference>
<evidence type="ECO:0000313" key="2">
    <source>
        <dbReference type="Proteomes" id="UP000468591"/>
    </source>
</evidence>
<dbReference type="GO" id="GO:0047617">
    <property type="term" value="F:fatty acyl-CoA hydrolase activity"/>
    <property type="evidence" value="ECO:0007669"/>
    <property type="project" value="TreeGrafter"/>
</dbReference>
<proteinExistence type="predicted"/>
<dbReference type="PANTHER" id="PTHR31793:SF2">
    <property type="entry name" value="BLR1345 PROTEIN"/>
    <property type="match status" value="1"/>
</dbReference>
<organism evidence="1 2">
    <name type="scientific">Sulfitobacter sediminilitoris</name>
    <dbReference type="NCBI Taxonomy" id="2698830"/>
    <lineage>
        <taxon>Bacteria</taxon>
        <taxon>Pseudomonadati</taxon>
        <taxon>Pseudomonadota</taxon>
        <taxon>Alphaproteobacteria</taxon>
        <taxon>Rhodobacterales</taxon>
        <taxon>Roseobacteraceae</taxon>
        <taxon>Sulfitobacter</taxon>
    </lineage>
</organism>
<dbReference type="CDD" id="cd00586">
    <property type="entry name" value="4HBT"/>
    <property type="match status" value="1"/>
</dbReference>
<protein>
    <submittedName>
        <fullName evidence="1">Thioesterase</fullName>
    </submittedName>
</protein>
<reference evidence="1 2" key="1">
    <citation type="submission" date="2020-01" db="EMBL/GenBank/DDBJ databases">
        <title>Sulfitobacter sediminilitoris sp. nov., isolated from a tidal flat.</title>
        <authorList>
            <person name="Park S."/>
            <person name="Yoon J.-H."/>
        </authorList>
    </citation>
    <scope>NUCLEOTIDE SEQUENCE [LARGE SCALE GENOMIC DNA]</scope>
    <source>
        <strain evidence="1 2">JBTF-M27</strain>
    </source>
</reference>
<dbReference type="Pfam" id="PF13279">
    <property type="entry name" value="4HBT_2"/>
    <property type="match status" value="1"/>
</dbReference>
<keyword evidence="2" id="KW-1185">Reference proteome</keyword>
<dbReference type="Gene3D" id="3.10.129.10">
    <property type="entry name" value="Hotdog Thioesterase"/>
    <property type="match status" value="1"/>
</dbReference>
<dbReference type="InterPro" id="IPR029069">
    <property type="entry name" value="HotDog_dom_sf"/>
</dbReference>
<evidence type="ECO:0000313" key="1">
    <source>
        <dbReference type="EMBL" id="NEK21087.1"/>
    </source>
</evidence>
<accession>A0A6P0C5G3</accession>
<dbReference type="InterPro" id="IPR050563">
    <property type="entry name" value="4-hydroxybenzoyl-CoA_TE"/>
</dbReference>
<dbReference type="AlphaFoldDB" id="A0A6P0C5G3"/>
<dbReference type="EMBL" id="JAABNT010000001">
    <property type="protein sequence ID" value="NEK21087.1"/>
    <property type="molecule type" value="Genomic_DNA"/>
</dbReference>
<dbReference type="PANTHER" id="PTHR31793">
    <property type="entry name" value="4-HYDROXYBENZOYL-COA THIOESTERASE FAMILY MEMBER"/>
    <property type="match status" value="1"/>
</dbReference>
<sequence>MQAPFRSSLQTVKPEWIDYNGHLNMAYYNVLFDESVDQLYPLIGFGLDYLETTGCTTYVAEFHICYLRELHEGDEVTCTFYLIEHDEKRFHAYQEMHHKDGWLAATAEGLTLHVDQSGPKVAPMPQSIQDKLAAFKAAQTEMPDPSRISRRIALKRK</sequence>
<dbReference type="RefSeq" id="WP_164351926.1">
    <property type="nucleotide sequence ID" value="NZ_JAABNT010000001.1"/>
</dbReference>
<gene>
    <name evidence="1" type="ORF">GV827_01540</name>
</gene>
<dbReference type="SUPFAM" id="SSF54637">
    <property type="entry name" value="Thioesterase/thiol ester dehydrase-isomerase"/>
    <property type="match status" value="1"/>
</dbReference>
<comment type="caution">
    <text evidence="1">The sequence shown here is derived from an EMBL/GenBank/DDBJ whole genome shotgun (WGS) entry which is preliminary data.</text>
</comment>